<organism evidence="2 3">
    <name type="scientific">Cordyceps javanica</name>
    <dbReference type="NCBI Taxonomy" id="43265"/>
    <lineage>
        <taxon>Eukaryota</taxon>
        <taxon>Fungi</taxon>
        <taxon>Dikarya</taxon>
        <taxon>Ascomycota</taxon>
        <taxon>Pezizomycotina</taxon>
        <taxon>Sordariomycetes</taxon>
        <taxon>Hypocreomycetidae</taxon>
        <taxon>Hypocreales</taxon>
        <taxon>Cordycipitaceae</taxon>
        <taxon>Cordyceps</taxon>
    </lineage>
</organism>
<evidence type="ECO:0000256" key="1">
    <source>
        <dbReference type="SAM" id="MobiDB-lite"/>
    </source>
</evidence>
<evidence type="ECO:0000313" key="3">
    <source>
        <dbReference type="Proteomes" id="UP000315783"/>
    </source>
</evidence>
<protein>
    <recommendedName>
        <fullName evidence="4">Tetratricopeptide-like helical</fullName>
    </recommendedName>
</protein>
<name>A0A545VD05_9HYPO</name>
<dbReference type="InterPro" id="IPR011990">
    <property type="entry name" value="TPR-like_helical_dom_sf"/>
</dbReference>
<proteinExistence type="predicted"/>
<dbReference type="InterPro" id="IPR011717">
    <property type="entry name" value="TPR-4"/>
</dbReference>
<dbReference type="EMBL" id="SPUK01000002">
    <property type="protein sequence ID" value="TQV99598.1"/>
    <property type="molecule type" value="Genomic_DNA"/>
</dbReference>
<evidence type="ECO:0000313" key="2">
    <source>
        <dbReference type="EMBL" id="TQV99598.1"/>
    </source>
</evidence>
<evidence type="ECO:0008006" key="4">
    <source>
        <dbReference type="Google" id="ProtNLM"/>
    </source>
</evidence>
<gene>
    <name evidence="2" type="ORF">IF1G_01813</name>
</gene>
<dbReference type="GO" id="GO:0042802">
    <property type="term" value="F:identical protein binding"/>
    <property type="evidence" value="ECO:0007669"/>
    <property type="project" value="InterPro"/>
</dbReference>
<sequence>MAARHNAKSALSILSRRLILQRPRIHPQPASRCQCRRTVSSQAPRTPLNPARGSQEAASRKRASAESMLDLTSLPPSVVESLIREKRDEFNLLSPTEYYESLAAFTLYVREHDSPFQLFSPSSAAVLHDLGCIVTEASRGSRRGLASVLWFTAANWGYAASTCSLVAVLARSGQYGKEAVTAPVERRFRALVQSSDPVATAIQGEILYQQGKYAEAEAVLGKVMRKGEAGAGALGNWEPNFRLTLGKTLGRRGKTDQAVAILRGLSDEGYIEADPELGRLLRGSDPEEALQYLFKAGCTGALGCFEEMAAIELDKAAKAEHSSDEADCRLWAAELARLADSKAEF</sequence>
<dbReference type="STRING" id="43265.A0A545VD05"/>
<keyword evidence="3" id="KW-1185">Reference proteome</keyword>
<dbReference type="SUPFAM" id="SSF48452">
    <property type="entry name" value="TPR-like"/>
    <property type="match status" value="1"/>
</dbReference>
<dbReference type="AlphaFoldDB" id="A0A545VD05"/>
<accession>A0A545VD05</accession>
<dbReference type="Proteomes" id="UP000315783">
    <property type="component" value="Unassembled WGS sequence"/>
</dbReference>
<comment type="caution">
    <text evidence="2">The sequence shown here is derived from an EMBL/GenBank/DDBJ whole genome shotgun (WGS) entry which is preliminary data.</text>
</comment>
<feature type="region of interest" description="Disordered" evidence="1">
    <location>
        <begin position="29"/>
        <end position="68"/>
    </location>
</feature>
<reference evidence="2 3" key="1">
    <citation type="journal article" date="2019" name="Appl. Microbiol. Biotechnol.">
        <title>Genome sequence of Isaria javanica and comparative genome analysis insights into family S53 peptidase evolution in fungal entomopathogens.</title>
        <authorList>
            <person name="Lin R."/>
            <person name="Zhang X."/>
            <person name="Xin B."/>
            <person name="Zou M."/>
            <person name="Gao Y."/>
            <person name="Qin F."/>
            <person name="Hu Q."/>
            <person name="Xie B."/>
            <person name="Cheng X."/>
        </authorList>
    </citation>
    <scope>NUCLEOTIDE SEQUENCE [LARGE SCALE GENOMIC DNA]</scope>
    <source>
        <strain evidence="2 3">IJ1G</strain>
    </source>
</reference>
<dbReference type="Pfam" id="PF07721">
    <property type="entry name" value="TPR_4"/>
    <property type="match status" value="2"/>
</dbReference>
<dbReference type="OrthoDB" id="5379420at2759"/>
<dbReference type="Gene3D" id="1.25.40.10">
    <property type="entry name" value="Tetratricopeptide repeat domain"/>
    <property type="match status" value="1"/>
</dbReference>